<organism evidence="2 3">
    <name type="scientific">Secundilactobacillus silagei JCM 19001</name>
    <dbReference type="NCBI Taxonomy" id="1302250"/>
    <lineage>
        <taxon>Bacteria</taxon>
        <taxon>Bacillati</taxon>
        <taxon>Bacillota</taxon>
        <taxon>Bacilli</taxon>
        <taxon>Lactobacillales</taxon>
        <taxon>Lactobacillaceae</taxon>
        <taxon>Secundilactobacillus</taxon>
    </lineage>
</organism>
<feature type="chain" id="PRO_5038795468" evidence="1">
    <location>
        <begin position="23"/>
        <end position="469"/>
    </location>
</feature>
<gene>
    <name evidence="2" type="ORF">IWT126_00421</name>
</gene>
<dbReference type="OrthoDB" id="2329257at2"/>
<dbReference type="RefSeq" id="WP_054654862.1">
    <property type="nucleotide sequence ID" value="NZ_BBFL01000006.1"/>
</dbReference>
<evidence type="ECO:0000256" key="1">
    <source>
        <dbReference type="SAM" id="SignalP"/>
    </source>
</evidence>
<dbReference type="STRING" id="1302250.GCA_001313225_01594"/>
<accession>A0A1Z5IFE6</accession>
<protein>
    <submittedName>
        <fullName evidence="2">S-layer protein</fullName>
    </submittedName>
</protein>
<dbReference type="Proteomes" id="UP000198402">
    <property type="component" value="Unassembled WGS sequence"/>
</dbReference>
<proteinExistence type="predicted"/>
<comment type="caution">
    <text evidence="2">The sequence shown here is derived from an EMBL/GenBank/DDBJ whole genome shotgun (WGS) entry which is preliminary data.</text>
</comment>
<feature type="signal peptide" evidence="1">
    <location>
        <begin position="1"/>
        <end position="22"/>
    </location>
</feature>
<keyword evidence="1" id="KW-0732">Signal</keyword>
<evidence type="ECO:0000313" key="2">
    <source>
        <dbReference type="EMBL" id="GAX00406.1"/>
    </source>
</evidence>
<reference evidence="2 3" key="1">
    <citation type="submission" date="2015-11" db="EMBL/GenBank/DDBJ databases">
        <title>Draft genome sequences of new species of the genus Lactobacillus isolated from orchardgrass silage.</title>
        <authorList>
            <person name="Tohno M."/>
            <person name="Tanizawa Y."/>
            <person name="Arita M."/>
        </authorList>
    </citation>
    <scope>NUCLEOTIDE SEQUENCE [LARGE SCALE GENOMIC DNA]</scope>
    <source>
        <strain evidence="2 3">IWT126</strain>
    </source>
</reference>
<name>A0A1Z5IFE6_9LACO</name>
<dbReference type="EMBL" id="BCMG01000002">
    <property type="protein sequence ID" value="GAX00406.1"/>
    <property type="molecule type" value="Genomic_DNA"/>
</dbReference>
<evidence type="ECO:0000313" key="3">
    <source>
        <dbReference type="Proteomes" id="UP000198402"/>
    </source>
</evidence>
<dbReference type="AlphaFoldDB" id="A0A1Z5IFE6"/>
<sequence length="469" mass="49266">MQSSLKKSLYLGLAAVSFVAVAGTTSANASAKAAKTVSNVTMTTPAASRNVNLTGTNAIYSKPGTTKGAQVVATTTTASKIKDSKSGTNNFRAYRVAKTDRGSVYYKVVSFDGHYRGYIYGGKSDSAFAGGLVAYPTTKDATAPAASDVYSLNAATSTTANTLFFKEPAWTNYKVGRAKVDGKVLTTTDAYKDAKFTFNKAATTSREGQTWYQIASVNGSTTNGLVGAWVKASDVTAKAVKADDNNSITVNYVDASNHTVGTATFVTTAPNTSKGYKVGTNVDANNDNLYAFALNNLPKGYVAVPGTSPAKQEDALFGGTFNVNVTQGATSKVSFQSSNVINTVDGKDVNVENPLTPNTDITSQVAKNELTNAELKLFTGKASDTVDFAGLEGNLFDANKPLNTFYGKTTYYAGNEAYHYVFTYVGGSLKNASNGAAKYGNDLTARYAAQLTHGAANAQDATNNISYTK</sequence>
<keyword evidence="3" id="KW-1185">Reference proteome</keyword>